<name>A0A0E0EZD1_9ORYZ</name>
<evidence type="ECO:0000313" key="3">
    <source>
        <dbReference type="Proteomes" id="UP000008021"/>
    </source>
</evidence>
<dbReference type="HOGENOM" id="CLU_2658657_0_0_1"/>
<feature type="region of interest" description="Disordered" evidence="1">
    <location>
        <begin position="1"/>
        <end position="76"/>
    </location>
</feature>
<reference evidence="2" key="2">
    <citation type="submission" date="2018-05" db="EMBL/GenBank/DDBJ databases">
        <title>OmerRS3 (Oryza meridionalis Reference Sequence Version 3).</title>
        <authorList>
            <person name="Zhang J."/>
            <person name="Kudrna D."/>
            <person name="Lee S."/>
            <person name="Talag J."/>
            <person name="Welchert J."/>
            <person name="Wing R.A."/>
        </authorList>
    </citation>
    <scope>NUCLEOTIDE SEQUENCE [LARGE SCALE GENOMIC DNA]</scope>
    <source>
        <strain evidence="2">cv. OR44</strain>
    </source>
</reference>
<evidence type="ECO:0000313" key="2">
    <source>
        <dbReference type="EnsemblPlants" id="OMERI10G11080.5"/>
    </source>
</evidence>
<evidence type="ECO:0000256" key="1">
    <source>
        <dbReference type="SAM" id="MobiDB-lite"/>
    </source>
</evidence>
<dbReference type="Proteomes" id="UP000008021">
    <property type="component" value="Chromosome 10"/>
</dbReference>
<dbReference type="EnsemblPlants" id="OMERI10G11080.5">
    <property type="protein sequence ID" value="OMERI10G11080.5"/>
    <property type="gene ID" value="OMERI10G11080"/>
</dbReference>
<dbReference type="AlphaFoldDB" id="A0A0E0EZD1"/>
<keyword evidence="3" id="KW-1185">Reference proteome</keyword>
<feature type="compositionally biased region" description="Pro residues" evidence="1">
    <location>
        <begin position="39"/>
        <end position="56"/>
    </location>
</feature>
<accession>A0A0E0EZD1</accession>
<protein>
    <submittedName>
        <fullName evidence="2">Uncharacterized protein</fullName>
    </submittedName>
</protein>
<proteinExistence type="predicted"/>
<sequence>MKAKAEAEAPLPAWLHSPQRRGGALGRARVPIDNEENDQPPPTPFALPSGPAPMPETLPLRLRCHPPKQDHMLKPF</sequence>
<dbReference type="Gramene" id="OMERI10G11080.5">
    <property type="protein sequence ID" value="OMERI10G11080.5"/>
    <property type="gene ID" value="OMERI10G11080"/>
</dbReference>
<feature type="compositionally biased region" description="Basic and acidic residues" evidence="1">
    <location>
        <begin position="67"/>
        <end position="76"/>
    </location>
</feature>
<organism evidence="2">
    <name type="scientific">Oryza meridionalis</name>
    <dbReference type="NCBI Taxonomy" id="40149"/>
    <lineage>
        <taxon>Eukaryota</taxon>
        <taxon>Viridiplantae</taxon>
        <taxon>Streptophyta</taxon>
        <taxon>Embryophyta</taxon>
        <taxon>Tracheophyta</taxon>
        <taxon>Spermatophyta</taxon>
        <taxon>Magnoliopsida</taxon>
        <taxon>Liliopsida</taxon>
        <taxon>Poales</taxon>
        <taxon>Poaceae</taxon>
        <taxon>BOP clade</taxon>
        <taxon>Oryzoideae</taxon>
        <taxon>Oryzeae</taxon>
        <taxon>Oryzinae</taxon>
        <taxon>Oryza</taxon>
    </lineage>
</organism>
<reference evidence="2" key="1">
    <citation type="submission" date="2015-04" db="UniProtKB">
        <authorList>
            <consortium name="EnsemblPlants"/>
        </authorList>
    </citation>
    <scope>IDENTIFICATION</scope>
</reference>